<accession>A0AAJ5X4P5</accession>
<dbReference type="InterPro" id="IPR029068">
    <property type="entry name" value="Glyas_Bleomycin-R_OHBP_Dase"/>
</dbReference>
<sequence>MIVGLDHVQLAMPRGGEDRARTFYAGVLDMRELPKPPHLAANGGCWFESGGAHLHLGVEEGFSPAKKAHPSLLVDDLAALAARLAENGCDYTPGKPLSGYVRGDTHDPFGNRIELMQRVG</sequence>
<dbReference type="PROSITE" id="PS51819">
    <property type="entry name" value="VOC"/>
    <property type="match status" value="1"/>
</dbReference>
<dbReference type="KEGG" id="acob:P0Y56_15585"/>
<proteinExistence type="predicted"/>
<dbReference type="InterPro" id="IPR037523">
    <property type="entry name" value="VOC_core"/>
</dbReference>
<evidence type="ECO:0000313" key="2">
    <source>
        <dbReference type="EMBL" id="WEK46408.1"/>
    </source>
</evidence>
<dbReference type="Proteomes" id="UP001218362">
    <property type="component" value="Chromosome"/>
</dbReference>
<evidence type="ECO:0000259" key="1">
    <source>
        <dbReference type="PROSITE" id="PS51819"/>
    </source>
</evidence>
<dbReference type="SUPFAM" id="SSF54593">
    <property type="entry name" value="Glyoxalase/Bleomycin resistance protein/Dihydroxybiphenyl dioxygenase"/>
    <property type="match status" value="1"/>
</dbReference>
<organism evidence="2 3">
    <name type="scientific">Candidatus Andeanibacterium colombiense</name>
    <dbReference type="NCBI Taxonomy" id="3121345"/>
    <lineage>
        <taxon>Bacteria</taxon>
        <taxon>Pseudomonadati</taxon>
        <taxon>Pseudomonadota</taxon>
        <taxon>Alphaproteobacteria</taxon>
        <taxon>Sphingomonadales</taxon>
        <taxon>Sphingomonadaceae</taxon>
        <taxon>Candidatus Andeanibacterium</taxon>
    </lineage>
</organism>
<dbReference type="PANTHER" id="PTHR39175:SF1">
    <property type="entry name" value="FAMILY PROTEIN, PUTATIVE (AFU_ORTHOLOGUE AFUA_3G15060)-RELATED"/>
    <property type="match status" value="1"/>
</dbReference>
<protein>
    <submittedName>
        <fullName evidence="2">VOC family protein</fullName>
    </submittedName>
</protein>
<dbReference type="EMBL" id="CP119316">
    <property type="protein sequence ID" value="WEK46408.1"/>
    <property type="molecule type" value="Genomic_DNA"/>
</dbReference>
<gene>
    <name evidence="2" type="ORF">P0Y56_15585</name>
</gene>
<feature type="domain" description="VOC" evidence="1">
    <location>
        <begin position="4"/>
        <end position="118"/>
    </location>
</feature>
<dbReference type="Pfam" id="PF00903">
    <property type="entry name" value="Glyoxalase"/>
    <property type="match status" value="1"/>
</dbReference>
<dbReference type="PANTHER" id="PTHR39175">
    <property type="entry name" value="FAMILY PROTEIN, PUTATIVE (AFU_ORTHOLOGUE AFUA_3G15060)-RELATED"/>
    <property type="match status" value="1"/>
</dbReference>
<evidence type="ECO:0000313" key="3">
    <source>
        <dbReference type="Proteomes" id="UP001218362"/>
    </source>
</evidence>
<dbReference type="InterPro" id="IPR004360">
    <property type="entry name" value="Glyas_Fos-R_dOase_dom"/>
</dbReference>
<dbReference type="Gene3D" id="3.10.180.10">
    <property type="entry name" value="2,3-Dihydroxybiphenyl 1,2-Dioxygenase, domain 1"/>
    <property type="match status" value="1"/>
</dbReference>
<dbReference type="AlphaFoldDB" id="A0AAJ5X4P5"/>
<reference evidence="2" key="1">
    <citation type="submission" date="2023-03" db="EMBL/GenBank/DDBJ databases">
        <title>Andean soil-derived lignocellulolytic bacterial consortium as a source of novel taxa and putative plastic-active enzymes.</title>
        <authorList>
            <person name="Diaz-Garcia L."/>
            <person name="Chuvochina M."/>
            <person name="Feuerriegel G."/>
            <person name="Bunk B."/>
            <person name="Sproer C."/>
            <person name="Streit W.R."/>
            <person name="Rodriguez L.M."/>
            <person name="Overmann J."/>
            <person name="Jimenez D.J."/>
        </authorList>
    </citation>
    <scope>NUCLEOTIDE SEQUENCE</scope>
    <source>
        <strain evidence="2">MAG 26</strain>
    </source>
</reference>
<name>A0AAJ5X4P5_9SPHN</name>